<name>A0A1U7LLB7_NEOID</name>
<comment type="similarity">
    <text evidence="3 9">Belongs to the trans-sulfuration enzymes family.</text>
</comment>
<dbReference type="Gene3D" id="3.40.640.10">
    <property type="entry name" value="Type I PLP-dependent aspartate aminotransferase-like (Major domain)"/>
    <property type="match status" value="1"/>
</dbReference>
<dbReference type="AlphaFoldDB" id="A0A1U7LLB7"/>
<comment type="caution">
    <text evidence="10">The sequence shown here is derived from an EMBL/GenBank/DDBJ whole genome shotgun (WGS) entry which is preliminary data.</text>
</comment>
<dbReference type="FunFam" id="3.90.1150.10:FF:000008">
    <property type="entry name" value="Cystathionine gamma-synthase"/>
    <property type="match status" value="1"/>
</dbReference>
<keyword evidence="10" id="KW-0456">Lyase</keyword>
<dbReference type="FunFam" id="3.40.640.10:FF:000009">
    <property type="entry name" value="Cystathionine gamma-synthase homolog"/>
    <property type="match status" value="1"/>
</dbReference>
<keyword evidence="6" id="KW-0198">Cysteine biosynthesis</keyword>
<dbReference type="GO" id="GO:0030170">
    <property type="term" value="F:pyridoxal phosphate binding"/>
    <property type="evidence" value="ECO:0007669"/>
    <property type="project" value="InterPro"/>
</dbReference>
<evidence type="ECO:0000256" key="6">
    <source>
        <dbReference type="ARBA" id="ARBA00023192"/>
    </source>
</evidence>
<evidence type="ECO:0000256" key="4">
    <source>
        <dbReference type="ARBA" id="ARBA00012085"/>
    </source>
</evidence>
<dbReference type="GO" id="GO:0004123">
    <property type="term" value="F:cystathionine gamma-lyase activity"/>
    <property type="evidence" value="ECO:0007669"/>
    <property type="project" value="TreeGrafter"/>
</dbReference>
<dbReference type="OMA" id="YKQDGVG"/>
<evidence type="ECO:0000256" key="5">
    <source>
        <dbReference type="ARBA" id="ARBA00022898"/>
    </source>
</evidence>
<protein>
    <recommendedName>
        <fullName evidence="4">cystathionine gamma-lyase</fullName>
        <ecNumber evidence="4">4.4.1.1</ecNumber>
    </recommendedName>
    <alternativeName>
        <fullName evidence="7">Gamma-cystathionase</fullName>
    </alternativeName>
</protein>
<evidence type="ECO:0000313" key="11">
    <source>
        <dbReference type="Proteomes" id="UP000186594"/>
    </source>
</evidence>
<feature type="modified residue" description="N6-(pyridoxal phosphate)lysine" evidence="8">
    <location>
        <position position="214"/>
    </location>
</feature>
<dbReference type="PANTHER" id="PTHR11808:SF15">
    <property type="entry name" value="CYSTATHIONINE GAMMA-LYASE"/>
    <property type="match status" value="1"/>
</dbReference>
<dbReference type="STRING" id="1198029.A0A1U7LLB7"/>
<dbReference type="InterPro" id="IPR000277">
    <property type="entry name" value="Cys/Met-Metab_PyrdxlP-dep_enz"/>
</dbReference>
<gene>
    <name evidence="10" type="ORF">NEOLI_001965</name>
</gene>
<accession>A0A1U7LLB7</accession>
<dbReference type="GO" id="GO:0005737">
    <property type="term" value="C:cytoplasm"/>
    <property type="evidence" value="ECO:0007669"/>
    <property type="project" value="TreeGrafter"/>
</dbReference>
<dbReference type="OrthoDB" id="3512640at2759"/>
<evidence type="ECO:0000256" key="9">
    <source>
        <dbReference type="RuleBase" id="RU362118"/>
    </source>
</evidence>
<evidence type="ECO:0000313" key="10">
    <source>
        <dbReference type="EMBL" id="OLL23456.1"/>
    </source>
</evidence>
<dbReference type="InterPro" id="IPR015422">
    <property type="entry name" value="PyrdxlP-dep_Trfase_small"/>
</dbReference>
<sequence length="406" mass="43910">MTRSDSISIIQNSPPQNTTHLEFASLAIHAGSPHDPVTGAVIEPISLSTTFSQRNHSQYEYSRSANPNRDNFEAATTALEAGARYSVAFASGSASTSMIVQALLAPGSRILASNDVYGGTFRYFSNVAKAHGVTVSFENLRDPELIRDNWNDNTKMVWIESPSNPTLSLVDIAAISEIAHQRGAIVVADNTFLSPYLSNPILLGADIVSHSVTKYINGHSDVIMGVASFAHTRHFEKVKFLQNAIGAVPSPFDCFLAHRGLKTLHLRMKACCDNALAVAEALESHPAVTKVLYPGLASHPQRNLAQKQHRKGLGGGMVSFRIHGGYDAAQKFCRSTKLFTLAESLGGIESLCEIPWSMTHAAIDETMRIEFGVTENLVRLSVGCEDAEDLVKDVIQAVEKATMGGM</sequence>
<comment type="pathway">
    <text evidence="2">Amino-acid biosynthesis; L-cysteine biosynthesis; L-cysteine from L-homocysteine and L-serine: step 2/2.</text>
</comment>
<dbReference type="InterPro" id="IPR015421">
    <property type="entry name" value="PyrdxlP-dep_Trfase_major"/>
</dbReference>
<dbReference type="InterPro" id="IPR015424">
    <property type="entry name" value="PyrdxlP-dep_Trfase"/>
</dbReference>
<comment type="cofactor">
    <cofactor evidence="1 9">
        <name>pyridoxal 5'-phosphate</name>
        <dbReference type="ChEBI" id="CHEBI:597326"/>
    </cofactor>
</comment>
<dbReference type="EC" id="4.4.1.1" evidence="4"/>
<keyword evidence="6" id="KW-0028">Amino-acid biosynthesis</keyword>
<dbReference type="CDD" id="cd00614">
    <property type="entry name" value="CGS_like"/>
    <property type="match status" value="1"/>
</dbReference>
<proteinExistence type="inferred from homology"/>
<reference evidence="10 11" key="1">
    <citation type="submission" date="2016-04" db="EMBL/GenBank/DDBJ databases">
        <title>Evolutionary innovation and constraint leading to complex multicellularity in the Ascomycota.</title>
        <authorList>
            <person name="Cisse O."/>
            <person name="Nguyen A."/>
            <person name="Hewitt D.A."/>
            <person name="Jedd G."/>
            <person name="Stajich J.E."/>
        </authorList>
    </citation>
    <scope>NUCLEOTIDE SEQUENCE [LARGE SCALE GENOMIC DNA]</scope>
    <source>
        <strain evidence="10 11">DAH-3</strain>
    </source>
</reference>
<dbReference type="PIRSF" id="PIRSF001434">
    <property type="entry name" value="CGS"/>
    <property type="match status" value="1"/>
</dbReference>
<organism evidence="10 11">
    <name type="scientific">Neolecta irregularis (strain DAH-3)</name>
    <dbReference type="NCBI Taxonomy" id="1198029"/>
    <lineage>
        <taxon>Eukaryota</taxon>
        <taxon>Fungi</taxon>
        <taxon>Dikarya</taxon>
        <taxon>Ascomycota</taxon>
        <taxon>Taphrinomycotina</taxon>
        <taxon>Neolectales</taxon>
        <taxon>Neolectaceae</taxon>
        <taxon>Neolecta</taxon>
    </lineage>
</organism>
<dbReference type="PANTHER" id="PTHR11808">
    <property type="entry name" value="TRANS-SULFURATION ENZYME FAMILY MEMBER"/>
    <property type="match status" value="1"/>
</dbReference>
<evidence type="ECO:0000256" key="8">
    <source>
        <dbReference type="PIRSR" id="PIRSR001434-2"/>
    </source>
</evidence>
<dbReference type="GO" id="GO:0019343">
    <property type="term" value="P:cysteine biosynthetic process via cystathionine"/>
    <property type="evidence" value="ECO:0007669"/>
    <property type="project" value="TreeGrafter"/>
</dbReference>
<dbReference type="GO" id="GO:0019346">
    <property type="term" value="P:transsulfuration"/>
    <property type="evidence" value="ECO:0007669"/>
    <property type="project" value="InterPro"/>
</dbReference>
<evidence type="ECO:0000256" key="1">
    <source>
        <dbReference type="ARBA" id="ARBA00001933"/>
    </source>
</evidence>
<dbReference type="Gene3D" id="3.90.1150.10">
    <property type="entry name" value="Aspartate Aminotransferase, domain 1"/>
    <property type="match status" value="1"/>
</dbReference>
<evidence type="ECO:0000256" key="2">
    <source>
        <dbReference type="ARBA" id="ARBA00005038"/>
    </source>
</evidence>
<evidence type="ECO:0000256" key="3">
    <source>
        <dbReference type="ARBA" id="ARBA00009077"/>
    </source>
</evidence>
<dbReference type="Proteomes" id="UP000186594">
    <property type="component" value="Unassembled WGS sequence"/>
</dbReference>
<keyword evidence="11" id="KW-1185">Reference proteome</keyword>
<evidence type="ECO:0000256" key="7">
    <source>
        <dbReference type="ARBA" id="ARBA00029853"/>
    </source>
</evidence>
<keyword evidence="5 8" id="KW-0663">Pyridoxal phosphate</keyword>
<dbReference type="SUPFAM" id="SSF53383">
    <property type="entry name" value="PLP-dependent transferases"/>
    <property type="match status" value="1"/>
</dbReference>
<dbReference type="EMBL" id="LXFE01001575">
    <property type="protein sequence ID" value="OLL23456.1"/>
    <property type="molecule type" value="Genomic_DNA"/>
</dbReference>
<dbReference type="Pfam" id="PF01053">
    <property type="entry name" value="Cys_Met_Meta_PP"/>
    <property type="match status" value="1"/>
</dbReference>